<keyword evidence="2" id="KW-1185">Reference proteome</keyword>
<reference evidence="1 2" key="1">
    <citation type="submission" date="2014-01" db="EMBL/GenBank/DDBJ databases">
        <title>Characterization of a Potential Antibacterial Agent, phage PG7, for the Treatment of Enterobacter cloacae Infection in Mice.</title>
        <authorList>
            <person name="Wang S.W."/>
            <person name="Jin J."/>
            <person name="Chen S.J."/>
            <person name="Zhang G."/>
            <person name="Li Z.J."/>
            <person name="Li Y.H."/>
            <person name="Wang X.T."/>
            <person name="Wang J."/>
            <person name="Wang S.M."/>
            <person name="Wang Z.Q."/>
            <person name="Zhao G.Q."/>
        </authorList>
    </citation>
    <scope>NUCLEOTIDE SEQUENCE [LARGE SCALE GENOMIC DNA]</scope>
</reference>
<dbReference type="EMBL" id="KJ101592">
    <property type="protein sequence ID" value="AHI61006.1"/>
    <property type="molecule type" value="Genomic_DNA"/>
</dbReference>
<protein>
    <submittedName>
        <fullName evidence="1">Uncharacterized protein</fullName>
    </submittedName>
</protein>
<organism evidence="1 2">
    <name type="scientific">Enterobacter phage PG7</name>
    <dbReference type="NCBI Taxonomy" id="1455074"/>
    <lineage>
        <taxon>Viruses</taxon>
        <taxon>Duplodnaviria</taxon>
        <taxon>Heunggongvirae</taxon>
        <taxon>Uroviricota</taxon>
        <taxon>Caudoviricetes</taxon>
        <taxon>Pantevenvirales</taxon>
        <taxon>Straboviridae</taxon>
        <taxon>Tevenvirinae</taxon>
        <taxon>Karamvirus</taxon>
        <taxon>Karamvirus pg7</taxon>
    </lineage>
</organism>
<evidence type="ECO:0000313" key="2">
    <source>
        <dbReference type="Proteomes" id="UP000019300"/>
    </source>
</evidence>
<gene>
    <name evidence="1" type="ORF">PG7_103</name>
</gene>
<dbReference type="Proteomes" id="UP000019300">
    <property type="component" value="Segment"/>
</dbReference>
<name>W6ASS4_9CAUD</name>
<dbReference type="RefSeq" id="YP_009005367.1">
    <property type="nucleotide sequence ID" value="NC_023561.1"/>
</dbReference>
<accession>W6ASS4</accession>
<evidence type="ECO:0000313" key="1">
    <source>
        <dbReference type="EMBL" id="AHI61006.1"/>
    </source>
</evidence>
<sequence length="37" mass="4127">MTKCTLDWNVPGLDATINYKAESVYGGHADIKTMLLR</sequence>
<dbReference type="KEGG" id="vg:18502361"/>
<proteinExistence type="predicted"/>
<dbReference type="GeneID" id="18502361"/>